<dbReference type="EMBL" id="CAJJDN010000056">
    <property type="protein sequence ID" value="CAD8090413.1"/>
    <property type="molecule type" value="Genomic_DNA"/>
</dbReference>
<reference evidence="1" key="1">
    <citation type="submission" date="2021-01" db="EMBL/GenBank/DDBJ databases">
        <authorList>
            <consortium name="Genoscope - CEA"/>
            <person name="William W."/>
        </authorList>
    </citation>
    <scope>NUCLEOTIDE SEQUENCE</scope>
</reference>
<dbReference type="Proteomes" id="UP000692954">
    <property type="component" value="Unassembled WGS sequence"/>
</dbReference>
<organism evidence="1 2">
    <name type="scientific">Paramecium sonneborni</name>
    <dbReference type="NCBI Taxonomy" id="65129"/>
    <lineage>
        <taxon>Eukaryota</taxon>
        <taxon>Sar</taxon>
        <taxon>Alveolata</taxon>
        <taxon>Ciliophora</taxon>
        <taxon>Intramacronucleata</taxon>
        <taxon>Oligohymenophorea</taxon>
        <taxon>Peniculida</taxon>
        <taxon>Parameciidae</taxon>
        <taxon>Paramecium</taxon>
    </lineage>
</organism>
<comment type="caution">
    <text evidence="1">The sequence shown here is derived from an EMBL/GenBank/DDBJ whole genome shotgun (WGS) entry which is preliminary data.</text>
</comment>
<evidence type="ECO:0000313" key="1">
    <source>
        <dbReference type="EMBL" id="CAD8090413.1"/>
    </source>
</evidence>
<dbReference type="AlphaFoldDB" id="A0A8S1NLQ3"/>
<proteinExistence type="predicted"/>
<name>A0A8S1NLQ3_9CILI</name>
<keyword evidence="2" id="KW-1185">Reference proteome</keyword>
<evidence type="ECO:0000313" key="2">
    <source>
        <dbReference type="Proteomes" id="UP000692954"/>
    </source>
</evidence>
<gene>
    <name evidence="1" type="ORF">PSON_ATCC_30995.1.T0560001</name>
</gene>
<sequence>MINAFNAMMAFFQMEMLVFHFLKRVYLINNKKKVVFQMKDA</sequence>
<protein>
    <submittedName>
        <fullName evidence="1">Uncharacterized protein</fullName>
    </submittedName>
</protein>
<accession>A0A8S1NLQ3</accession>